<evidence type="ECO:0000256" key="6">
    <source>
        <dbReference type="ARBA" id="ARBA00023163"/>
    </source>
</evidence>
<dbReference type="SMART" id="SM00399">
    <property type="entry name" value="ZnF_C4"/>
    <property type="match status" value="1"/>
</dbReference>
<dbReference type="Gene3D" id="3.30.50.10">
    <property type="entry name" value="Erythroid Transcription Factor GATA-1, subunit A"/>
    <property type="match status" value="1"/>
</dbReference>
<keyword evidence="8" id="KW-0539">Nucleus</keyword>
<dbReference type="PROSITE" id="PS51030">
    <property type="entry name" value="NUCLEAR_REC_DBD_2"/>
    <property type="match status" value="1"/>
</dbReference>
<evidence type="ECO:0000256" key="4">
    <source>
        <dbReference type="ARBA" id="ARBA00023015"/>
    </source>
</evidence>
<evidence type="ECO:0000256" key="5">
    <source>
        <dbReference type="ARBA" id="ARBA00023125"/>
    </source>
</evidence>
<dbReference type="PANTHER" id="PTHR46011">
    <property type="entry name" value="NUCLEAR HORMONE RECEPTOR FAMILY MEMBER NHR-86-RELATED"/>
    <property type="match status" value="1"/>
</dbReference>
<keyword evidence="5" id="KW-0238">DNA-binding</keyword>
<keyword evidence="3" id="KW-0862">Zinc</keyword>
<dbReference type="GO" id="GO:0008270">
    <property type="term" value="F:zinc ion binding"/>
    <property type="evidence" value="ECO:0007669"/>
    <property type="project" value="UniProtKB-KW"/>
</dbReference>
<dbReference type="GO" id="GO:0005634">
    <property type="term" value="C:nucleus"/>
    <property type="evidence" value="ECO:0007669"/>
    <property type="project" value="TreeGrafter"/>
</dbReference>
<feature type="domain" description="Nuclear receptor" evidence="9">
    <location>
        <begin position="1"/>
        <end position="80"/>
    </location>
</feature>
<dbReference type="InterPro" id="IPR000536">
    <property type="entry name" value="Nucl_hrmn_rcpt_lig-bd"/>
</dbReference>
<keyword evidence="12" id="KW-1185">Reference proteome</keyword>
<comment type="caution">
    <text evidence="11">The sequence shown here is derived from an EMBL/GenBank/DDBJ whole genome shotgun (WGS) entry which is preliminary data.</text>
</comment>
<proteinExistence type="predicted"/>
<dbReference type="SMART" id="SM00430">
    <property type="entry name" value="HOLI"/>
    <property type="match status" value="1"/>
</dbReference>
<feature type="domain" description="NR LBD" evidence="10">
    <location>
        <begin position="118"/>
        <end position="379"/>
    </location>
</feature>
<dbReference type="InterPro" id="IPR001628">
    <property type="entry name" value="Znf_hrmn_rcpt"/>
</dbReference>
<evidence type="ECO:0000259" key="10">
    <source>
        <dbReference type="PROSITE" id="PS51843"/>
    </source>
</evidence>
<feature type="non-terminal residue" evidence="11">
    <location>
        <position position="1"/>
    </location>
</feature>
<evidence type="ECO:0000256" key="2">
    <source>
        <dbReference type="ARBA" id="ARBA00022771"/>
    </source>
</evidence>
<evidence type="ECO:0000313" key="12">
    <source>
        <dbReference type="Proteomes" id="UP001432322"/>
    </source>
</evidence>
<dbReference type="GO" id="GO:0003700">
    <property type="term" value="F:DNA-binding transcription factor activity"/>
    <property type="evidence" value="ECO:0007669"/>
    <property type="project" value="InterPro"/>
</dbReference>
<keyword evidence="1" id="KW-0479">Metal-binding</keyword>
<protein>
    <recommendedName>
        <fullName evidence="13">Nuclear receptor</fullName>
    </recommendedName>
</protein>
<evidence type="ECO:0000256" key="1">
    <source>
        <dbReference type="ARBA" id="ARBA00022723"/>
    </source>
</evidence>
<keyword evidence="6" id="KW-0804">Transcription</keyword>
<dbReference type="EMBL" id="BTSY01000004">
    <property type="protein sequence ID" value="GMT22424.1"/>
    <property type="molecule type" value="Genomic_DNA"/>
</dbReference>
<dbReference type="Pfam" id="PF00104">
    <property type="entry name" value="Hormone_recep"/>
    <property type="match status" value="1"/>
</dbReference>
<dbReference type="PROSITE" id="PS51843">
    <property type="entry name" value="NR_LBD"/>
    <property type="match status" value="1"/>
</dbReference>
<evidence type="ECO:0000256" key="7">
    <source>
        <dbReference type="ARBA" id="ARBA00023170"/>
    </source>
</evidence>
<dbReference type="PANTHER" id="PTHR46011:SF6">
    <property type="entry name" value="HIGH ZINC ACTIVATED NUCLEAR RECEPTOR PROTEIN"/>
    <property type="match status" value="1"/>
</dbReference>
<dbReference type="Gene3D" id="1.10.565.10">
    <property type="entry name" value="Retinoid X Receptor"/>
    <property type="match status" value="1"/>
</dbReference>
<dbReference type="Pfam" id="PF00105">
    <property type="entry name" value="zf-C4"/>
    <property type="match status" value="1"/>
</dbReference>
<gene>
    <name evidence="11" type="ORF">PFISCL1PPCAC_13721</name>
</gene>
<keyword evidence="7" id="KW-0675">Receptor</keyword>
<dbReference type="InterPro" id="IPR013088">
    <property type="entry name" value="Znf_NHR/GATA"/>
</dbReference>
<keyword evidence="4" id="KW-0805">Transcription regulation</keyword>
<dbReference type="InterPro" id="IPR035500">
    <property type="entry name" value="NHR-like_dom_sf"/>
</dbReference>
<dbReference type="Proteomes" id="UP001432322">
    <property type="component" value="Unassembled WGS sequence"/>
</dbReference>
<evidence type="ECO:0008006" key="13">
    <source>
        <dbReference type="Google" id="ProtNLM"/>
    </source>
</evidence>
<evidence type="ECO:0000256" key="8">
    <source>
        <dbReference type="ARBA" id="ARBA00023242"/>
    </source>
</evidence>
<dbReference type="GO" id="GO:0043565">
    <property type="term" value="F:sequence-specific DNA binding"/>
    <property type="evidence" value="ECO:0007669"/>
    <property type="project" value="InterPro"/>
</dbReference>
<dbReference type="SUPFAM" id="SSF57716">
    <property type="entry name" value="Glucocorticoid receptor-like (DNA-binding domain)"/>
    <property type="match status" value="1"/>
</dbReference>
<keyword evidence="2" id="KW-0863">Zinc-finger</keyword>
<reference evidence="11" key="1">
    <citation type="submission" date="2023-10" db="EMBL/GenBank/DDBJ databases">
        <title>Genome assembly of Pristionchus species.</title>
        <authorList>
            <person name="Yoshida K."/>
            <person name="Sommer R.J."/>
        </authorList>
    </citation>
    <scope>NUCLEOTIDE SEQUENCE</scope>
    <source>
        <strain evidence="11">RS5133</strain>
    </source>
</reference>
<dbReference type="AlphaFoldDB" id="A0AAV5VVM0"/>
<sequence length="379" mass="43077">SVNCLVCAAPIKHCRLGVEACRACSVFYKRTLTLRKRLRCKGGSNDCITKDPKTSCRKCRFARFSNVLERAGAESSVIQPTQPVRLVKEKKPRTIRARSKPASFIDHERFYDVEPSGSHTPQLDTIIKAYSLYCLLRKTAEPTTTEHCRSECNEQIKDDLVFTPFSYSIRTPDFRIGRAALTEFAKFAFADFRALDEESKKFLVSSAARRMFHLEGTYRALHYFPNDDSVRLLTYTTYVSDATLESLLDEHPNQVNKSEALRVIRKNMTRSSSMVRRQFGRINPSEKEFVALLGLALWNQEVGSLNDAILGIVSRNRSAILKELHVCYAAEGRRDYAARLGDLLCLLENVESSVSLAGEDLEVYRLLNLFNHGRDPSER</sequence>
<dbReference type="SUPFAM" id="SSF48508">
    <property type="entry name" value="Nuclear receptor ligand-binding domain"/>
    <property type="match status" value="1"/>
</dbReference>
<name>A0AAV5VVM0_9BILA</name>
<evidence type="ECO:0000256" key="3">
    <source>
        <dbReference type="ARBA" id="ARBA00022833"/>
    </source>
</evidence>
<accession>A0AAV5VVM0</accession>
<evidence type="ECO:0000313" key="11">
    <source>
        <dbReference type="EMBL" id="GMT22424.1"/>
    </source>
</evidence>
<evidence type="ECO:0000259" key="9">
    <source>
        <dbReference type="PROSITE" id="PS51030"/>
    </source>
</evidence>
<organism evidence="11 12">
    <name type="scientific">Pristionchus fissidentatus</name>
    <dbReference type="NCBI Taxonomy" id="1538716"/>
    <lineage>
        <taxon>Eukaryota</taxon>
        <taxon>Metazoa</taxon>
        <taxon>Ecdysozoa</taxon>
        <taxon>Nematoda</taxon>
        <taxon>Chromadorea</taxon>
        <taxon>Rhabditida</taxon>
        <taxon>Rhabditina</taxon>
        <taxon>Diplogasteromorpha</taxon>
        <taxon>Diplogasteroidea</taxon>
        <taxon>Neodiplogasteridae</taxon>
        <taxon>Pristionchus</taxon>
    </lineage>
</organism>